<keyword evidence="9" id="KW-0137">Centromere</keyword>
<keyword evidence="4" id="KW-0132">Cell division</keyword>
<evidence type="ECO:0000256" key="1">
    <source>
        <dbReference type="ARBA" id="ARBA00004123"/>
    </source>
</evidence>
<evidence type="ECO:0000313" key="12">
    <source>
        <dbReference type="Proteomes" id="UP000242875"/>
    </source>
</evidence>
<evidence type="ECO:0000256" key="10">
    <source>
        <dbReference type="SAM" id="Coils"/>
    </source>
</evidence>
<protein>
    <recommendedName>
        <fullName evidence="13">Nnf1-domain-containing protein</fullName>
    </recommendedName>
</protein>
<keyword evidence="7" id="KW-0539">Nucleus</keyword>
<dbReference type="GO" id="GO:0005634">
    <property type="term" value="C:nucleus"/>
    <property type="evidence" value="ECO:0007669"/>
    <property type="project" value="UniProtKB-SubCell"/>
</dbReference>
<evidence type="ECO:0000256" key="9">
    <source>
        <dbReference type="ARBA" id="ARBA00023328"/>
    </source>
</evidence>
<sequence length="198" mass="22892">MMETEPDKVPEGPRAKKLRQILAKSVDMTLQNVSYDKLAQCFPQLHRDAPESLKAAHEQVNLFLMSTIEEEFETIIRTRELMGRLNELDRLIEEAKAGSARNGAYNPDKVTPEASVRSQMVPLKRMELQRLRNELFRTEAENKDLMKEVKQRKEEASEATKVLKTLTDDFDKAVQIATQIRMQDIHHSVTEFNPRLQT</sequence>
<evidence type="ECO:0000256" key="5">
    <source>
        <dbReference type="ARBA" id="ARBA00022776"/>
    </source>
</evidence>
<organism evidence="11 12">
    <name type="scientific">Bifiguratus adelaidae</name>
    <dbReference type="NCBI Taxonomy" id="1938954"/>
    <lineage>
        <taxon>Eukaryota</taxon>
        <taxon>Fungi</taxon>
        <taxon>Fungi incertae sedis</taxon>
        <taxon>Mucoromycota</taxon>
        <taxon>Mucoromycotina</taxon>
        <taxon>Endogonomycetes</taxon>
        <taxon>Endogonales</taxon>
        <taxon>Endogonales incertae sedis</taxon>
        <taxon>Bifiguratus</taxon>
    </lineage>
</organism>
<name>A0A261Y8H7_9FUNG</name>
<keyword evidence="5" id="KW-0498">Mitosis</keyword>
<evidence type="ECO:0008006" key="13">
    <source>
        <dbReference type="Google" id="ProtNLM"/>
    </source>
</evidence>
<dbReference type="OrthoDB" id="18453at2759"/>
<feature type="coiled-coil region" evidence="10">
    <location>
        <begin position="128"/>
        <end position="162"/>
    </location>
</feature>
<keyword evidence="8" id="KW-0131">Cell cycle</keyword>
<dbReference type="GO" id="GO:0051301">
    <property type="term" value="P:cell division"/>
    <property type="evidence" value="ECO:0007669"/>
    <property type="project" value="UniProtKB-KW"/>
</dbReference>
<evidence type="ECO:0000256" key="2">
    <source>
        <dbReference type="ARBA" id="ARBA00004629"/>
    </source>
</evidence>
<evidence type="ECO:0000256" key="8">
    <source>
        <dbReference type="ARBA" id="ARBA00023306"/>
    </source>
</evidence>
<comment type="caution">
    <text evidence="11">The sequence shown here is derived from an EMBL/GenBank/DDBJ whole genome shotgun (WGS) entry which is preliminary data.</text>
</comment>
<evidence type="ECO:0000256" key="3">
    <source>
        <dbReference type="ARBA" id="ARBA00022454"/>
    </source>
</evidence>
<keyword evidence="12" id="KW-1185">Reference proteome</keyword>
<evidence type="ECO:0000256" key="6">
    <source>
        <dbReference type="ARBA" id="ARBA00022838"/>
    </source>
</evidence>
<proteinExistence type="predicted"/>
<dbReference type="PANTHER" id="PTHR15459">
    <property type="entry name" value="POLYAMINE-MODULATED FACTOR 1"/>
    <property type="match status" value="1"/>
</dbReference>
<dbReference type="EMBL" id="MVBO01000001">
    <property type="protein sequence ID" value="OZJ06940.1"/>
    <property type="molecule type" value="Genomic_DNA"/>
</dbReference>
<comment type="subcellular location">
    <subcellularLocation>
        <location evidence="2">Chromosome</location>
        <location evidence="2">Centromere</location>
        <location evidence="2">Kinetochore</location>
    </subcellularLocation>
    <subcellularLocation>
        <location evidence="1">Nucleus</location>
    </subcellularLocation>
</comment>
<dbReference type="Proteomes" id="UP000242875">
    <property type="component" value="Unassembled WGS sequence"/>
</dbReference>
<dbReference type="PANTHER" id="PTHR15459:SF3">
    <property type="entry name" value="POLYAMINE-MODULATED FACTOR 1"/>
    <property type="match status" value="1"/>
</dbReference>
<gene>
    <name evidence="11" type="ORF">BZG36_00110</name>
</gene>
<keyword evidence="10" id="KW-0175">Coiled coil</keyword>
<accession>A0A261Y8H7</accession>
<evidence type="ECO:0000313" key="11">
    <source>
        <dbReference type="EMBL" id="OZJ06940.1"/>
    </source>
</evidence>
<dbReference type="Pfam" id="PF03980">
    <property type="entry name" value="Nnf1"/>
    <property type="match status" value="1"/>
</dbReference>
<dbReference type="InterPro" id="IPR007128">
    <property type="entry name" value="PMF1/Nnf1"/>
</dbReference>
<dbReference type="AlphaFoldDB" id="A0A261Y8H7"/>
<reference evidence="11 12" key="1">
    <citation type="journal article" date="2017" name="Mycologia">
        <title>Bifiguratus adelaidae, gen. et sp. nov., a new member of Mucoromycotina in endophytic and soil-dwelling habitats.</title>
        <authorList>
            <person name="Torres-Cruz T.J."/>
            <person name="Billingsley Tobias T.L."/>
            <person name="Almatruk M."/>
            <person name="Hesse C."/>
            <person name="Kuske C.R."/>
            <person name="Desiro A."/>
            <person name="Benucci G.M."/>
            <person name="Bonito G."/>
            <person name="Stajich J.E."/>
            <person name="Dunlap C."/>
            <person name="Arnold A.E."/>
            <person name="Porras-Alfaro A."/>
        </authorList>
    </citation>
    <scope>NUCLEOTIDE SEQUENCE [LARGE SCALE GENOMIC DNA]</scope>
    <source>
        <strain evidence="11 12">AZ0501</strain>
    </source>
</reference>
<keyword evidence="3" id="KW-0158">Chromosome</keyword>
<evidence type="ECO:0000256" key="4">
    <source>
        <dbReference type="ARBA" id="ARBA00022618"/>
    </source>
</evidence>
<dbReference type="GO" id="GO:0000444">
    <property type="term" value="C:MIS12/MIND type complex"/>
    <property type="evidence" value="ECO:0007669"/>
    <property type="project" value="InterPro"/>
</dbReference>
<dbReference type="GO" id="GO:0007059">
    <property type="term" value="P:chromosome segregation"/>
    <property type="evidence" value="ECO:0007669"/>
    <property type="project" value="TreeGrafter"/>
</dbReference>
<keyword evidence="6" id="KW-0995">Kinetochore</keyword>
<evidence type="ECO:0000256" key="7">
    <source>
        <dbReference type="ARBA" id="ARBA00023242"/>
    </source>
</evidence>